<name>X1CYT7_9ZZZZ</name>
<accession>X1CYT7</accession>
<sequence>MKIELDISKKDDFYFIIFPAVLYTSDFNERGFMIGWLWFCVTFSFNKRLKDSSK</sequence>
<comment type="caution">
    <text evidence="1">The sequence shown here is derived from an EMBL/GenBank/DDBJ whole genome shotgun (WGS) entry which is preliminary data.</text>
</comment>
<dbReference type="EMBL" id="BART01010546">
    <property type="protein sequence ID" value="GAG89401.1"/>
    <property type="molecule type" value="Genomic_DNA"/>
</dbReference>
<evidence type="ECO:0000313" key="1">
    <source>
        <dbReference type="EMBL" id="GAG89401.1"/>
    </source>
</evidence>
<dbReference type="AlphaFoldDB" id="X1CYT7"/>
<proteinExistence type="predicted"/>
<gene>
    <name evidence="1" type="ORF">S01H4_22882</name>
</gene>
<protein>
    <submittedName>
        <fullName evidence="1">Uncharacterized protein</fullName>
    </submittedName>
</protein>
<reference evidence="1" key="1">
    <citation type="journal article" date="2014" name="Front. Microbiol.">
        <title>High frequency of phylogenetically diverse reductive dehalogenase-homologous genes in deep subseafloor sedimentary metagenomes.</title>
        <authorList>
            <person name="Kawai M."/>
            <person name="Futagami T."/>
            <person name="Toyoda A."/>
            <person name="Takaki Y."/>
            <person name="Nishi S."/>
            <person name="Hori S."/>
            <person name="Arai W."/>
            <person name="Tsubouchi T."/>
            <person name="Morono Y."/>
            <person name="Uchiyama I."/>
            <person name="Ito T."/>
            <person name="Fujiyama A."/>
            <person name="Inagaki F."/>
            <person name="Takami H."/>
        </authorList>
    </citation>
    <scope>NUCLEOTIDE SEQUENCE</scope>
    <source>
        <strain evidence="1">Expedition CK06-06</strain>
    </source>
</reference>
<organism evidence="1">
    <name type="scientific">marine sediment metagenome</name>
    <dbReference type="NCBI Taxonomy" id="412755"/>
    <lineage>
        <taxon>unclassified sequences</taxon>
        <taxon>metagenomes</taxon>
        <taxon>ecological metagenomes</taxon>
    </lineage>
</organism>